<evidence type="ECO:0000256" key="18">
    <source>
        <dbReference type="RuleBase" id="RU000461"/>
    </source>
</evidence>
<comment type="cofactor">
    <cofactor evidence="1">
        <name>heme</name>
        <dbReference type="ChEBI" id="CHEBI:30413"/>
    </cofactor>
</comment>
<keyword evidence="6" id="KW-0442">Lipid degradation</keyword>
<comment type="similarity">
    <text evidence="2 18">Belongs to the cytochrome P450 family.</text>
</comment>
<evidence type="ECO:0000256" key="13">
    <source>
        <dbReference type="ARBA" id="ARBA00049645"/>
    </source>
</evidence>
<dbReference type="RefSeq" id="WP_098004676.1">
    <property type="nucleotide sequence ID" value="NZ_AP022563.1"/>
</dbReference>
<evidence type="ECO:0000313" key="19">
    <source>
        <dbReference type="EMBL" id="BBX17043.1"/>
    </source>
</evidence>
<dbReference type="InterPro" id="IPR036396">
    <property type="entry name" value="Cyt_P450_sf"/>
</dbReference>
<evidence type="ECO:0000256" key="12">
    <source>
        <dbReference type="ARBA" id="ARBA00023221"/>
    </source>
</evidence>
<keyword evidence="9 18" id="KW-0503">Monooxygenase</keyword>
<dbReference type="GO" id="GO:0008203">
    <property type="term" value="P:cholesterol metabolic process"/>
    <property type="evidence" value="ECO:0007669"/>
    <property type="project" value="UniProtKB-KW"/>
</dbReference>
<evidence type="ECO:0000256" key="4">
    <source>
        <dbReference type="ARBA" id="ARBA00022617"/>
    </source>
</evidence>
<keyword evidence="11" id="KW-1207">Sterol metabolism</keyword>
<keyword evidence="20" id="KW-1185">Reference proteome</keyword>
<gene>
    <name evidence="19" type="ORF">MDUV_19030</name>
</gene>
<comment type="pathway">
    <text evidence="13">Steroid metabolism; cholesterol degradation.</text>
</comment>
<reference evidence="19 20" key="1">
    <citation type="journal article" date="2019" name="Emerg. Microbes Infect.">
        <title>Comprehensive subspecies identification of 175 nontuberculous mycobacteria species based on 7547 genomic profiles.</title>
        <authorList>
            <person name="Matsumoto Y."/>
            <person name="Kinjo T."/>
            <person name="Motooka D."/>
            <person name="Nabeya D."/>
            <person name="Jung N."/>
            <person name="Uechi K."/>
            <person name="Horii T."/>
            <person name="Iida T."/>
            <person name="Fujita J."/>
            <person name="Nakamura S."/>
        </authorList>
    </citation>
    <scope>NUCLEOTIDE SEQUENCE [LARGE SCALE GENOMIC DNA]</scope>
    <source>
        <strain evidence="19 20">JCM 6396</strain>
    </source>
</reference>
<evidence type="ECO:0000256" key="15">
    <source>
        <dbReference type="ARBA" id="ARBA00079588"/>
    </source>
</evidence>
<evidence type="ECO:0000256" key="6">
    <source>
        <dbReference type="ARBA" id="ARBA00022963"/>
    </source>
</evidence>
<dbReference type="OrthoDB" id="502624at2"/>
<dbReference type="KEGG" id="mdu:MDUV_19030"/>
<keyword evidence="7 18" id="KW-0560">Oxidoreductase</keyword>
<dbReference type="GO" id="GO:0016705">
    <property type="term" value="F:oxidoreductase activity, acting on paired donors, with incorporation or reduction of molecular oxygen"/>
    <property type="evidence" value="ECO:0007669"/>
    <property type="project" value="InterPro"/>
</dbReference>
<dbReference type="PANTHER" id="PTHR46696">
    <property type="entry name" value="P450, PUTATIVE (EUROFUNG)-RELATED"/>
    <property type="match status" value="1"/>
</dbReference>
<evidence type="ECO:0000256" key="9">
    <source>
        <dbReference type="ARBA" id="ARBA00023033"/>
    </source>
</evidence>
<keyword evidence="5 18" id="KW-0479">Metal-binding</keyword>
<evidence type="ECO:0000256" key="11">
    <source>
        <dbReference type="ARBA" id="ARBA00023166"/>
    </source>
</evidence>
<dbReference type="GO" id="GO:0004497">
    <property type="term" value="F:monooxygenase activity"/>
    <property type="evidence" value="ECO:0007669"/>
    <property type="project" value="UniProtKB-KW"/>
</dbReference>
<sequence length="434" mass="47983">MMTTSSESAPPDPPVASLAPMIECPFPIYKALRENSPVTEMAPGVFMVTRYEDVLRVVKDTETFSSRAPRNPFAWFGDPERQDELDAILSRCPEMPTLLDNDPPEQTRVRALVAKVFNESNVAALEPAIAELIDDLSSSWLRRGRVEFAAEFARPLPAAVTALALGADAAMTERCLFWADEIMTRTAGPQTPERQAEVARGIAEMSDYFFSLIAQRRAEPRDDLFSLLTRVELDGERLTDIQIVNVAKVFLVGGNETTMFMLTSALHRLATEPALAQTLRDAPELIEPFLEEILRLEAPAQGLPRFPTRDVELHGVTIPAGSTVFVLYGSANHDETVFDDADDLVLDRRARGGYKQHLAFSVGPHFCLGARLARTEGRLALARLLPKMTNLALATDAEPQRAANPLLRGFVRLDLEFGDAHDYLADRPPLSQVT</sequence>
<dbReference type="FunFam" id="1.10.630.10:FF:000018">
    <property type="entry name" value="Cytochrome P450 monooxygenase"/>
    <property type="match status" value="1"/>
</dbReference>
<evidence type="ECO:0000256" key="1">
    <source>
        <dbReference type="ARBA" id="ARBA00001971"/>
    </source>
</evidence>
<evidence type="ECO:0000256" key="3">
    <source>
        <dbReference type="ARBA" id="ARBA00022548"/>
    </source>
</evidence>
<proteinExistence type="inferred from homology"/>
<dbReference type="InterPro" id="IPR002397">
    <property type="entry name" value="Cyt_P450_B"/>
</dbReference>
<keyword evidence="3" id="KW-0153">Cholesterol metabolism</keyword>
<dbReference type="PANTHER" id="PTHR46696:SF6">
    <property type="entry name" value="P450, PUTATIVE (EUROFUNG)-RELATED"/>
    <property type="match status" value="1"/>
</dbReference>
<evidence type="ECO:0000313" key="20">
    <source>
        <dbReference type="Proteomes" id="UP000467006"/>
    </source>
</evidence>
<dbReference type="AlphaFoldDB" id="A0A7I7JZ51"/>
<dbReference type="PROSITE" id="PS00086">
    <property type="entry name" value="CYTOCHROME_P450"/>
    <property type="match status" value="1"/>
</dbReference>
<dbReference type="SUPFAM" id="SSF48264">
    <property type="entry name" value="Cytochrome P450"/>
    <property type="match status" value="1"/>
</dbReference>
<evidence type="ECO:0000256" key="10">
    <source>
        <dbReference type="ARBA" id="ARBA00023098"/>
    </source>
</evidence>
<dbReference type="Proteomes" id="UP000467006">
    <property type="component" value="Chromosome"/>
</dbReference>
<evidence type="ECO:0000256" key="7">
    <source>
        <dbReference type="ARBA" id="ARBA00023002"/>
    </source>
</evidence>
<dbReference type="GO" id="GO:0005506">
    <property type="term" value="F:iron ion binding"/>
    <property type="evidence" value="ECO:0007669"/>
    <property type="project" value="InterPro"/>
</dbReference>
<evidence type="ECO:0000256" key="2">
    <source>
        <dbReference type="ARBA" id="ARBA00010617"/>
    </source>
</evidence>
<keyword evidence="12" id="KW-0753">Steroid metabolism</keyword>
<evidence type="ECO:0000256" key="17">
    <source>
        <dbReference type="ARBA" id="ARBA00083909"/>
    </source>
</evidence>
<dbReference type="GO" id="GO:0016042">
    <property type="term" value="P:lipid catabolic process"/>
    <property type="evidence" value="ECO:0007669"/>
    <property type="project" value="UniProtKB-KW"/>
</dbReference>
<protein>
    <recommendedName>
        <fullName evidence="14">Steroid C26-monooxygenase</fullName>
    </recommendedName>
    <alternativeName>
        <fullName evidence="15">Cholest-4-en-3-one C26-monooxygenase</fullName>
    </alternativeName>
    <alternativeName>
        <fullName evidence="17">Cholesterol C26-monooxygenase</fullName>
    </alternativeName>
    <alternativeName>
        <fullName evidence="16">Steroid C27-monooxygenase</fullName>
    </alternativeName>
</protein>
<keyword evidence="4 18" id="KW-0349">Heme</keyword>
<keyword evidence="10" id="KW-0443">Lipid metabolism</keyword>
<dbReference type="InterPro" id="IPR017972">
    <property type="entry name" value="Cyt_P450_CS"/>
</dbReference>
<dbReference type="PRINTS" id="PR00359">
    <property type="entry name" value="BP450"/>
</dbReference>
<organism evidence="19 20">
    <name type="scientific">Mycolicibacterium duvalii</name>
    <dbReference type="NCBI Taxonomy" id="39688"/>
    <lineage>
        <taxon>Bacteria</taxon>
        <taxon>Bacillati</taxon>
        <taxon>Actinomycetota</taxon>
        <taxon>Actinomycetes</taxon>
        <taxon>Mycobacteriales</taxon>
        <taxon>Mycobacteriaceae</taxon>
        <taxon>Mycolicibacterium</taxon>
    </lineage>
</organism>
<dbReference type="EMBL" id="AP022563">
    <property type="protein sequence ID" value="BBX17043.1"/>
    <property type="molecule type" value="Genomic_DNA"/>
</dbReference>
<name>A0A7I7JZ51_9MYCO</name>
<evidence type="ECO:0000256" key="14">
    <source>
        <dbReference type="ARBA" id="ARBA00070775"/>
    </source>
</evidence>
<evidence type="ECO:0000256" key="16">
    <source>
        <dbReference type="ARBA" id="ARBA00082981"/>
    </source>
</evidence>
<accession>A0A7I7JZ51</accession>
<keyword evidence="8 18" id="KW-0408">Iron</keyword>
<dbReference type="InterPro" id="IPR001128">
    <property type="entry name" value="Cyt_P450"/>
</dbReference>
<dbReference type="Gene3D" id="1.10.630.10">
    <property type="entry name" value="Cytochrome P450"/>
    <property type="match status" value="1"/>
</dbReference>
<dbReference type="Pfam" id="PF00067">
    <property type="entry name" value="p450"/>
    <property type="match status" value="1"/>
</dbReference>
<evidence type="ECO:0000256" key="5">
    <source>
        <dbReference type="ARBA" id="ARBA00022723"/>
    </source>
</evidence>
<evidence type="ECO:0000256" key="8">
    <source>
        <dbReference type="ARBA" id="ARBA00023004"/>
    </source>
</evidence>
<dbReference type="GO" id="GO:0020037">
    <property type="term" value="F:heme binding"/>
    <property type="evidence" value="ECO:0007669"/>
    <property type="project" value="InterPro"/>
</dbReference>